<dbReference type="AlphaFoldDB" id="A0AAN9SJ90"/>
<organism evidence="2 3">
    <name type="scientific">Psophocarpus tetragonolobus</name>
    <name type="common">Winged bean</name>
    <name type="synonym">Dolichos tetragonolobus</name>
    <dbReference type="NCBI Taxonomy" id="3891"/>
    <lineage>
        <taxon>Eukaryota</taxon>
        <taxon>Viridiplantae</taxon>
        <taxon>Streptophyta</taxon>
        <taxon>Embryophyta</taxon>
        <taxon>Tracheophyta</taxon>
        <taxon>Spermatophyta</taxon>
        <taxon>Magnoliopsida</taxon>
        <taxon>eudicotyledons</taxon>
        <taxon>Gunneridae</taxon>
        <taxon>Pentapetalae</taxon>
        <taxon>rosids</taxon>
        <taxon>fabids</taxon>
        <taxon>Fabales</taxon>
        <taxon>Fabaceae</taxon>
        <taxon>Papilionoideae</taxon>
        <taxon>50 kb inversion clade</taxon>
        <taxon>NPAAA clade</taxon>
        <taxon>indigoferoid/millettioid clade</taxon>
        <taxon>Phaseoleae</taxon>
        <taxon>Psophocarpus</taxon>
    </lineage>
</organism>
<sequence length="151" mass="16608">MRPHLNPLASLITALCARRRLSLASKISHTLRPTIDKTYIKNNSFYEDKPEKPAKTSAPKGVFVKMFKEAMQHSMTLAQFIELVHWPVDQNYSGEEASLAAAQSSQPSNTTEVPPPLMPIISSETVAASPSSSATADKGKRDNDRRICTPN</sequence>
<comment type="caution">
    <text evidence="2">The sequence shown here is derived from an EMBL/GenBank/DDBJ whole genome shotgun (WGS) entry which is preliminary data.</text>
</comment>
<proteinExistence type="predicted"/>
<gene>
    <name evidence="2" type="ORF">VNO78_18130</name>
</gene>
<feature type="compositionally biased region" description="Low complexity" evidence="1">
    <location>
        <begin position="97"/>
        <end position="108"/>
    </location>
</feature>
<feature type="compositionally biased region" description="Basic and acidic residues" evidence="1">
    <location>
        <begin position="137"/>
        <end position="151"/>
    </location>
</feature>
<accession>A0AAN9SJ90</accession>
<protein>
    <submittedName>
        <fullName evidence="2">Uncharacterized protein</fullName>
    </submittedName>
</protein>
<reference evidence="2 3" key="1">
    <citation type="submission" date="2024-01" db="EMBL/GenBank/DDBJ databases">
        <title>The genomes of 5 underutilized Papilionoideae crops provide insights into root nodulation and disease resistanc.</title>
        <authorList>
            <person name="Jiang F."/>
        </authorList>
    </citation>
    <scope>NUCLEOTIDE SEQUENCE [LARGE SCALE GENOMIC DNA]</scope>
    <source>
        <strain evidence="2">DUOXIRENSHENG_FW03</strain>
        <tissue evidence="2">Leaves</tissue>
    </source>
</reference>
<dbReference type="EMBL" id="JAYMYS010000004">
    <property type="protein sequence ID" value="KAK7396966.1"/>
    <property type="molecule type" value="Genomic_DNA"/>
</dbReference>
<keyword evidence="3" id="KW-1185">Reference proteome</keyword>
<dbReference type="Proteomes" id="UP001386955">
    <property type="component" value="Unassembled WGS sequence"/>
</dbReference>
<name>A0AAN9SJ90_PSOTE</name>
<feature type="compositionally biased region" description="Low complexity" evidence="1">
    <location>
        <begin position="122"/>
        <end position="136"/>
    </location>
</feature>
<evidence type="ECO:0000313" key="3">
    <source>
        <dbReference type="Proteomes" id="UP001386955"/>
    </source>
</evidence>
<evidence type="ECO:0000256" key="1">
    <source>
        <dbReference type="SAM" id="MobiDB-lite"/>
    </source>
</evidence>
<feature type="region of interest" description="Disordered" evidence="1">
    <location>
        <begin position="96"/>
        <end position="151"/>
    </location>
</feature>
<evidence type="ECO:0000313" key="2">
    <source>
        <dbReference type="EMBL" id="KAK7396966.1"/>
    </source>
</evidence>